<dbReference type="SUPFAM" id="SSF48452">
    <property type="entry name" value="TPR-like"/>
    <property type="match status" value="1"/>
</dbReference>
<dbReference type="RefSeq" id="WP_112114109.1">
    <property type="nucleotide sequence ID" value="NZ_QLSZ01000015.1"/>
</dbReference>
<dbReference type="AlphaFoldDB" id="A0A328Y7Q2"/>
<evidence type="ECO:0000313" key="3">
    <source>
        <dbReference type="Proteomes" id="UP000248840"/>
    </source>
</evidence>
<dbReference type="Pfam" id="PF12771">
    <property type="entry name" value="SusD-like_2"/>
    <property type="match status" value="1"/>
</dbReference>
<protein>
    <submittedName>
        <fullName evidence="2">SusD-like starch-binding protein associating with outer membrane</fullName>
    </submittedName>
</protein>
<proteinExistence type="predicted"/>
<sequence length="556" mass="61019">MKKIKIALFLLSVSLISCNDYTDLGPNPNQLNADLATPDQYLSAAQTLSYSTQASTMERLGLLFSNACGGNVQSYAAPFNDEFSMNVTSIFYKSIWENLYLRAGVYQKVIDYNDVNSEYKEFKAIAMIGKVYDMEYIVDLYGDAPYTEAFKGINNITPKYDDDFEIYKKLFTELDNARALIDDIAAGTYPNSTAKSNSYDMIFGGSMASWKTFANTIELKMLLRMSKCTGAAGTYRDQRLASMVANGNNNFISTDVTIQPGFSDSRNDTVNPLVYNFGWDMNANPTNYNVYAASGHFIKCLNPYTNVNYASASEQEIVAGSGINYPNVNDPRRLSIFTSPNGQRGVTQGSVFVDVFKPGGSTTGQPSKLAGYFFNPYNQTGTGATNPTLSTGNIFAGNKGYVMTVAESYFLQAEAAHLGSVNPSFAALGLNAASSFAAGVNASMSFYNATPGTYLTTINAKPNFGYNSTFTFSENYNAIMYQKWIAILPSNAIESYIDNTRTGYPLNPMPKNSSYTKRPNRLIYPSSEYISNSANVPNVGLGDIFSVNSKSPFWLQ</sequence>
<dbReference type="Proteomes" id="UP000248840">
    <property type="component" value="Unassembled WGS sequence"/>
</dbReference>
<dbReference type="Gene3D" id="1.25.40.390">
    <property type="match status" value="1"/>
</dbReference>
<name>A0A328Y7Q2_9FLAO</name>
<dbReference type="EMBL" id="QLSZ01000015">
    <property type="protein sequence ID" value="RAR69313.1"/>
    <property type="molecule type" value="Genomic_DNA"/>
</dbReference>
<evidence type="ECO:0000313" key="2">
    <source>
        <dbReference type="EMBL" id="RAR69313.1"/>
    </source>
</evidence>
<accession>A0A328Y7Q2</accession>
<reference evidence="2 3" key="1">
    <citation type="submission" date="2018-06" db="EMBL/GenBank/DDBJ databases">
        <title>Genomic Encyclopedia of Archaeal and Bacterial Type Strains, Phase II (KMG-II): from individual species to whole genera.</title>
        <authorList>
            <person name="Goeker M."/>
        </authorList>
    </citation>
    <scope>NUCLEOTIDE SEQUENCE [LARGE SCALE GENOMIC DNA]</scope>
    <source>
        <strain evidence="2 3">DSM 25663</strain>
    </source>
</reference>
<dbReference type="PROSITE" id="PS51257">
    <property type="entry name" value="PROKAR_LIPOPROTEIN"/>
    <property type="match status" value="1"/>
</dbReference>
<dbReference type="OrthoDB" id="725917at2"/>
<organism evidence="2 3">
    <name type="scientific">Flavobacterium aciduliphilum</name>
    <dbReference type="NCBI Taxonomy" id="1101402"/>
    <lineage>
        <taxon>Bacteria</taxon>
        <taxon>Pseudomonadati</taxon>
        <taxon>Bacteroidota</taxon>
        <taxon>Flavobacteriia</taxon>
        <taxon>Flavobacteriales</taxon>
        <taxon>Flavobacteriaceae</taxon>
        <taxon>Flavobacterium</taxon>
    </lineage>
</organism>
<feature type="signal peptide" evidence="1">
    <location>
        <begin position="1"/>
        <end position="22"/>
    </location>
</feature>
<dbReference type="InterPro" id="IPR011990">
    <property type="entry name" value="TPR-like_helical_dom_sf"/>
</dbReference>
<evidence type="ECO:0000256" key="1">
    <source>
        <dbReference type="SAM" id="SignalP"/>
    </source>
</evidence>
<keyword evidence="1" id="KW-0732">Signal</keyword>
<dbReference type="InterPro" id="IPR041662">
    <property type="entry name" value="SusD-like_2"/>
</dbReference>
<feature type="chain" id="PRO_5016312739" evidence="1">
    <location>
        <begin position="23"/>
        <end position="556"/>
    </location>
</feature>
<gene>
    <name evidence="2" type="ORF">CLV55_1156</name>
</gene>
<comment type="caution">
    <text evidence="2">The sequence shown here is derived from an EMBL/GenBank/DDBJ whole genome shotgun (WGS) entry which is preliminary data.</text>
</comment>
<keyword evidence="3" id="KW-1185">Reference proteome</keyword>